<evidence type="ECO:0000256" key="5">
    <source>
        <dbReference type="SAM" id="MobiDB-lite"/>
    </source>
</evidence>
<keyword evidence="8" id="KW-1185">Reference proteome</keyword>
<reference evidence="7 8" key="1">
    <citation type="submission" date="2017-06" db="EMBL/GenBank/DDBJ databases">
        <authorList>
            <person name="Kim H.J."/>
            <person name="Triplett B.A."/>
        </authorList>
    </citation>
    <scope>NUCLEOTIDE SEQUENCE [LARGE SCALE GENOMIC DNA]</scope>
    <source>
        <strain evidence="7">FRACA_ARgP5</strain>
    </source>
</reference>
<dbReference type="Proteomes" id="UP000234331">
    <property type="component" value="Unassembled WGS sequence"/>
</dbReference>
<dbReference type="AlphaFoldDB" id="A0A2I2KKQ6"/>
<dbReference type="Gene3D" id="1.10.357.10">
    <property type="entry name" value="Tetracycline Repressor, domain 2"/>
    <property type="match status" value="1"/>
</dbReference>
<dbReference type="OrthoDB" id="4823039at2"/>
<dbReference type="Pfam" id="PF00440">
    <property type="entry name" value="TetR_N"/>
    <property type="match status" value="1"/>
</dbReference>
<dbReference type="EMBL" id="FZMO01000035">
    <property type="protein sequence ID" value="SNQ46227.1"/>
    <property type="molecule type" value="Genomic_DNA"/>
</dbReference>
<dbReference type="PROSITE" id="PS50977">
    <property type="entry name" value="HTH_TETR_2"/>
    <property type="match status" value="1"/>
</dbReference>
<dbReference type="GO" id="GO:0000976">
    <property type="term" value="F:transcription cis-regulatory region binding"/>
    <property type="evidence" value="ECO:0007669"/>
    <property type="project" value="TreeGrafter"/>
</dbReference>
<evidence type="ECO:0000256" key="1">
    <source>
        <dbReference type="ARBA" id="ARBA00023015"/>
    </source>
</evidence>
<dbReference type="RefSeq" id="WP_101830289.1">
    <property type="nucleotide sequence ID" value="NZ_FZMO01000035.1"/>
</dbReference>
<evidence type="ECO:0000313" key="7">
    <source>
        <dbReference type="EMBL" id="SNQ46227.1"/>
    </source>
</evidence>
<keyword evidence="1" id="KW-0805">Transcription regulation</keyword>
<dbReference type="PRINTS" id="PR00455">
    <property type="entry name" value="HTHTETR"/>
</dbReference>
<dbReference type="InterPro" id="IPR050109">
    <property type="entry name" value="HTH-type_TetR-like_transc_reg"/>
</dbReference>
<name>A0A2I2KKQ6_9ACTN</name>
<evidence type="ECO:0000256" key="2">
    <source>
        <dbReference type="ARBA" id="ARBA00023125"/>
    </source>
</evidence>
<protein>
    <submittedName>
        <fullName evidence="7">TetR family transcriptional regulator</fullName>
    </submittedName>
</protein>
<dbReference type="PANTHER" id="PTHR30055:SF234">
    <property type="entry name" value="HTH-TYPE TRANSCRIPTIONAL REGULATOR BETI"/>
    <property type="match status" value="1"/>
</dbReference>
<sequence>MPDTTSPSAVRPYRSARRAEQARQTRTAVVAAAREVFAERGWAGAGVRDIAARASVSVETVYAAVGRKPALFAAAYDGALVGDDEPVALVERPEFRAVGEGRTLAERAAAAAELIAAINGRTVRLLLALREGAASEPELAERLVSDDANRRLDTGRGLALVLGRPPRRQQTDLLWALAGAEVYDALVNRSGWTAAAYRAWLTKTIIDLNDQE</sequence>
<evidence type="ECO:0000256" key="3">
    <source>
        <dbReference type="ARBA" id="ARBA00023163"/>
    </source>
</evidence>
<evidence type="ECO:0000256" key="4">
    <source>
        <dbReference type="PROSITE-ProRule" id="PRU00335"/>
    </source>
</evidence>
<accession>A0A2I2KKQ6</accession>
<dbReference type="GO" id="GO:0003700">
    <property type="term" value="F:DNA-binding transcription factor activity"/>
    <property type="evidence" value="ECO:0007669"/>
    <property type="project" value="TreeGrafter"/>
</dbReference>
<dbReference type="InterPro" id="IPR001647">
    <property type="entry name" value="HTH_TetR"/>
</dbReference>
<dbReference type="SUPFAM" id="SSF46689">
    <property type="entry name" value="Homeodomain-like"/>
    <property type="match status" value="1"/>
</dbReference>
<evidence type="ECO:0000259" key="6">
    <source>
        <dbReference type="PROSITE" id="PS50977"/>
    </source>
</evidence>
<keyword evidence="3" id="KW-0804">Transcription</keyword>
<proteinExistence type="predicted"/>
<organism evidence="7 8">
    <name type="scientific">Frankia canadensis</name>
    <dbReference type="NCBI Taxonomy" id="1836972"/>
    <lineage>
        <taxon>Bacteria</taxon>
        <taxon>Bacillati</taxon>
        <taxon>Actinomycetota</taxon>
        <taxon>Actinomycetes</taxon>
        <taxon>Frankiales</taxon>
        <taxon>Frankiaceae</taxon>
        <taxon>Frankia</taxon>
    </lineage>
</organism>
<feature type="region of interest" description="Disordered" evidence="5">
    <location>
        <begin position="1"/>
        <end position="21"/>
    </location>
</feature>
<feature type="DNA-binding region" description="H-T-H motif" evidence="4">
    <location>
        <begin position="46"/>
        <end position="65"/>
    </location>
</feature>
<keyword evidence="2 4" id="KW-0238">DNA-binding</keyword>
<evidence type="ECO:0000313" key="8">
    <source>
        <dbReference type="Proteomes" id="UP000234331"/>
    </source>
</evidence>
<gene>
    <name evidence="7" type="ORF">FRACA_130052</name>
</gene>
<feature type="domain" description="HTH tetR-type" evidence="6">
    <location>
        <begin position="23"/>
        <end position="83"/>
    </location>
</feature>
<dbReference type="InterPro" id="IPR009057">
    <property type="entry name" value="Homeodomain-like_sf"/>
</dbReference>
<dbReference type="PANTHER" id="PTHR30055">
    <property type="entry name" value="HTH-TYPE TRANSCRIPTIONAL REGULATOR RUTR"/>
    <property type="match status" value="1"/>
</dbReference>